<dbReference type="EnsemblProtists" id="Phyra85548">
    <property type="protein sequence ID" value="Phyra85548"/>
    <property type="gene ID" value="Phyra85548"/>
</dbReference>
<dbReference type="InParanoid" id="H3H4P2"/>
<accession>H3H4P2</accession>
<feature type="compositionally biased region" description="Basic and acidic residues" evidence="1">
    <location>
        <begin position="26"/>
        <end position="38"/>
    </location>
</feature>
<evidence type="ECO:0000259" key="2">
    <source>
        <dbReference type="Pfam" id="PF19040"/>
    </source>
</evidence>
<dbReference type="Proteomes" id="UP000005238">
    <property type="component" value="Unassembled WGS sequence"/>
</dbReference>
<reference evidence="3" key="2">
    <citation type="submission" date="2015-06" db="UniProtKB">
        <authorList>
            <consortium name="EnsemblProtists"/>
        </authorList>
    </citation>
    <scope>IDENTIFICATION</scope>
    <source>
        <strain evidence="3">Pr102</strain>
    </source>
</reference>
<dbReference type="AlphaFoldDB" id="H3H4P2"/>
<evidence type="ECO:0000256" key="1">
    <source>
        <dbReference type="SAM" id="MobiDB-lite"/>
    </source>
</evidence>
<proteinExistence type="predicted"/>
<dbReference type="EMBL" id="DS566223">
    <property type="status" value="NOT_ANNOTATED_CDS"/>
    <property type="molecule type" value="Genomic_DNA"/>
</dbReference>
<evidence type="ECO:0000313" key="4">
    <source>
        <dbReference type="Proteomes" id="UP000005238"/>
    </source>
</evidence>
<dbReference type="HOGENOM" id="CLU_2113793_0_0_1"/>
<feature type="domain" description="SGNH" evidence="2">
    <location>
        <begin position="35"/>
        <end position="107"/>
    </location>
</feature>
<evidence type="ECO:0000313" key="3">
    <source>
        <dbReference type="EnsemblProtists" id="Phyra85548"/>
    </source>
</evidence>
<name>H3H4P2_PHYRM</name>
<dbReference type="Pfam" id="PF19040">
    <property type="entry name" value="SGNH"/>
    <property type="match status" value="1"/>
</dbReference>
<feature type="region of interest" description="Disordered" evidence="1">
    <location>
        <begin position="15"/>
        <end position="38"/>
    </location>
</feature>
<reference evidence="4" key="1">
    <citation type="journal article" date="2006" name="Science">
        <title>Phytophthora genome sequences uncover evolutionary origins and mechanisms of pathogenesis.</title>
        <authorList>
            <person name="Tyler B.M."/>
            <person name="Tripathy S."/>
            <person name="Zhang X."/>
            <person name="Dehal P."/>
            <person name="Jiang R.H."/>
            <person name="Aerts A."/>
            <person name="Arredondo F.D."/>
            <person name="Baxter L."/>
            <person name="Bensasson D."/>
            <person name="Beynon J.L."/>
            <person name="Chapman J."/>
            <person name="Damasceno C.M."/>
            <person name="Dorrance A.E."/>
            <person name="Dou D."/>
            <person name="Dickerman A.W."/>
            <person name="Dubchak I.L."/>
            <person name="Garbelotto M."/>
            <person name="Gijzen M."/>
            <person name="Gordon S.G."/>
            <person name="Govers F."/>
            <person name="Grunwald N.J."/>
            <person name="Huang W."/>
            <person name="Ivors K.L."/>
            <person name="Jones R.W."/>
            <person name="Kamoun S."/>
            <person name="Krampis K."/>
            <person name="Lamour K.H."/>
            <person name="Lee M.K."/>
            <person name="McDonald W.H."/>
            <person name="Medina M."/>
            <person name="Meijer H.J."/>
            <person name="Nordberg E.K."/>
            <person name="Maclean D.J."/>
            <person name="Ospina-Giraldo M.D."/>
            <person name="Morris P.F."/>
            <person name="Phuntumart V."/>
            <person name="Putnam N.H."/>
            <person name="Rash S."/>
            <person name="Rose J.K."/>
            <person name="Sakihama Y."/>
            <person name="Salamov A.A."/>
            <person name="Savidor A."/>
            <person name="Scheuring C.F."/>
            <person name="Smith B.M."/>
            <person name="Sobral B.W."/>
            <person name="Terry A."/>
            <person name="Torto-Alalibo T.A."/>
            <person name="Win J."/>
            <person name="Xu Z."/>
            <person name="Zhang H."/>
            <person name="Grigoriev I.V."/>
            <person name="Rokhsar D.S."/>
            <person name="Boore J.L."/>
        </authorList>
    </citation>
    <scope>NUCLEOTIDE SEQUENCE [LARGE SCALE GENOMIC DNA]</scope>
    <source>
        <strain evidence="4">Pr102</strain>
    </source>
</reference>
<dbReference type="InterPro" id="IPR043968">
    <property type="entry name" value="SGNH"/>
</dbReference>
<keyword evidence="4" id="KW-1185">Reference proteome</keyword>
<protein>
    <recommendedName>
        <fullName evidence="2">SGNH domain-containing protein</fullName>
    </recommendedName>
</protein>
<organism evidence="3 4">
    <name type="scientific">Phytophthora ramorum</name>
    <name type="common">Sudden oak death agent</name>
    <dbReference type="NCBI Taxonomy" id="164328"/>
    <lineage>
        <taxon>Eukaryota</taxon>
        <taxon>Sar</taxon>
        <taxon>Stramenopiles</taxon>
        <taxon>Oomycota</taxon>
        <taxon>Peronosporomycetes</taxon>
        <taxon>Peronosporales</taxon>
        <taxon>Peronosporaceae</taxon>
        <taxon>Phytophthora</taxon>
    </lineage>
</organism>
<sequence>MSIRESMDMEVSICWGDEGDGVVGSETRRGSERENGLDSTREAMETLRAPMLGSLRKVADGLPGGVLWDPMPVLCDDVLCPAQRDGRPLFFDGDHLSAHGNRVLLPSLQRVLLQR</sequence>